<dbReference type="PANTHER" id="PTHR12979:SF5">
    <property type="entry name" value="CCR4-NOT TRANSCRIPTION COMPLEX SUBUNIT 10"/>
    <property type="match status" value="1"/>
</dbReference>
<dbReference type="InterPro" id="IPR039740">
    <property type="entry name" value="CNOT10"/>
</dbReference>
<name>A0A913WQI1_EXADI</name>
<dbReference type="GO" id="GO:0005634">
    <property type="term" value="C:nucleus"/>
    <property type="evidence" value="ECO:0007669"/>
    <property type="project" value="UniProtKB-SubCell"/>
</dbReference>
<dbReference type="Proteomes" id="UP000887567">
    <property type="component" value="Unplaced"/>
</dbReference>
<evidence type="ECO:0000313" key="3">
    <source>
        <dbReference type="EnsemblMetazoa" id="XP_020892571.2"/>
    </source>
</evidence>
<dbReference type="GO" id="GO:0005737">
    <property type="term" value="C:cytoplasm"/>
    <property type="evidence" value="ECO:0007669"/>
    <property type="project" value="UniProtKB-SubCell"/>
</dbReference>
<reference evidence="3" key="1">
    <citation type="submission" date="2022-11" db="UniProtKB">
        <authorList>
            <consortium name="EnsemblMetazoa"/>
        </authorList>
    </citation>
    <scope>IDENTIFICATION</scope>
</reference>
<dbReference type="InterPro" id="IPR011990">
    <property type="entry name" value="TPR-like_helical_dom_sf"/>
</dbReference>
<comment type="function">
    <text evidence="2">Component of the CCR4-NOT complex which is one of the major cellular mRNA deadenylases and is linked to various cellular processes including bulk mRNA degradation, miRNA-mediated repression, translational repression during translational initiation and general transcription regulation.</text>
</comment>
<comment type="similarity">
    <text evidence="1 2">Belongs to the CNOT10 family.</text>
</comment>
<evidence type="ECO:0000256" key="2">
    <source>
        <dbReference type="RuleBase" id="RU367083"/>
    </source>
</evidence>
<dbReference type="GO" id="GO:0017148">
    <property type="term" value="P:negative regulation of translation"/>
    <property type="evidence" value="ECO:0007669"/>
    <property type="project" value="TreeGrafter"/>
</dbReference>
<keyword evidence="2" id="KW-0943">RNA-mediated gene silencing</keyword>
<dbReference type="GO" id="GO:0006402">
    <property type="term" value="P:mRNA catabolic process"/>
    <property type="evidence" value="ECO:0007669"/>
    <property type="project" value="TreeGrafter"/>
</dbReference>
<keyword evidence="2" id="KW-0805">Transcription regulation</keyword>
<evidence type="ECO:0000256" key="1">
    <source>
        <dbReference type="ARBA" id="ARBA00010080"/>
    </source>
</evidence>
<protein>
    <recommendedName>
        <fullName evidence="2">CCR4-NOT transcription complex subunit 10</fullName>
    </recommendedName>
</protein>
<keyword evidence="2" id="KW-0810">Translation regulation</keyword>
<comment type="subcellular location">
    <subcellularLocation>
        <location evidence="2">Cytoplasm</location>
    </subcellularLocation>
    <subcellularLocation>
        <location evidence="2">Nucleus</location>
    </subcellularLocation>
</comment>
<dbReference type="RefSeq" id="XP_020892571.2">
    <property type="nucleotide sequence ID" value="XM_021036912.2"/>
</dbReference>
<proteinExistence type="inferred from homology"/>
<keyword evidence="2" id="KW-0539">Nucleus</keyword>
<sequence length="203" mass="23610">MTELDTALDSNLESLQADPTGIKISDQERQLANQAHVEFESQQYEKCLEALDKLGDLRQSDHKVVHNKAVAQFYQAKFTKTDEFYKNLMSTKKQVEHQIGDDSDDLDMAYLLYNEAVVCYNLRQYNTAVCTLNRLFNVVEPLDENLALKVCFLLAEIYLILYKVCNVYLHFVFIHLFSHVSSPFPSGFPFYRSYVFHQIPQLF</sequence>
<dbReference type="AlphaFoldDB" id="A0A913WQI1"/>
<accession>A0A913WQI1</accession>
<keyword evidence="4" id="KW-1185">Reference proteome</keyword>
<keyword evidence="2" id="KW-0804">Transcription</keyword>
<dbReference type="PANTHER" id="PTHR12979">
    <property type="entry name" value="CCR4-NOT TRANSCRIPTION COMPLEX SUBUNIT 10"/>
    <property type="match status" value="1"/>
</dbReference>
<organism evidence="3 4">
    <name type="scientific">Exaiptasia diaphana</name>
    <name type="common">Tropical sea anemone</name>
    <name type="synonym">Aiptasia pulchella</name>
    <dbReference type="NCBI Taxonomy" id="2652724"/>
    <lineage>
        <taxon>Eukaryota</taxon>
        <taxon>Metazoa</taxon>
        <taxon>Cnidaria</taxon>
        <taxon>Anthozoa</taxon>
        <taxon>Hexacorallia</taxon>
        <taxon>Actiniaria</taxon>
        <taxon>Aiptasiidae</taxon>
        <taxon>Exaiptasia</taxon>
    </lineage>
</organism>
<dbReference type="OrthoDB" id="25157at2759"/>
<dbReference type="SUPFAM" id="SSF48452">
    <property type="entry name" value="TPR-like"/>
    <property type="match status" value="1"/>
</dbReference>
<dbReference type="KEGG" id="epa:110231846"/>
<dbReference type="GO" id="GO:0030014">
    <property type="term" value="C:CCR4-NOT complex"/>
    <property type="evidence" value="ECO:0007669"/>
    <property type="project" value="UniProtKB-UniRule"/>
</dbReference>
<keyword evidence="2" id="KW-0963">Cytoplasm</keyword>
<dbReference type="EnsemblMetazoa" id="XM_021036912.2">
    <property type="protein sequence ID" value="XP_020892571.2"/>
    <property type="gene ID" value="LOC110231846"/>
</dbReference>
<dbReference type="GeneID" id="110231846"/>
<dbReference type="Gene3D" id="1.25.40.10">
    <property type="entry name" value="Tetratricopeptide repeat domain"/>
    <property type="match status" value="1"/>
</dbReference>
<evidence type="ECO:0000313" key="4">
    <source>
        <dbReference type="Proteomes" id="UP000887567"/>
    </source>
</evidence>
<dbReference type="GO" id="GO:0031047">
    <property type="term" value="P:regulatory ncRNA-mediated gene silencing"/>
    <property type="evidence" value="ECO:0007669"/>
    <property type="project" value="UniProtKB-UniRule"/>
</dbReference>